<feature type="domain" description="Zn(2)-C6 fungal-type" evidence="7">
    <location>
        <begin position="24"/>
        <end position="57"/>
    </location>
</feature>
<dbReference type="Pfam" id="PF04082">
    <property type="entry name" value="Fungal_trans"/>
    <property type="match status" value="1"/>
</dbReference>
<keyword evidence="4" id="KW-0804">Transcription</keyword>
<reference evidence="8" key="1">
    <citation type="submission" date="2020-05" db="EMBL/GenBank/DDBJ databases">
        <title>Mycena genomes resolve the evolution of fungal bioluminescence.</title>
        <authorList>
            <person name="Tsai I.J."/>
        </authorList>
    </citation>
    <scope>NUCLEOTIDE SEQUENCE</scope>
    <source>
        <strain evidence="8">CCC161011</strain>
    </source>
</reference>
<evidence type="ECO:0000313" key="9">
    <source>
        <dbReference type="Proteomes" id="UP000620124"/>
    </source>
</evidence>
<dbReference type="GO" id="GO:0008270">
    <property type="term" value="F:zinc ion binding"/>
    <property type="evidence" value="ECO:0007669"/>
    <property type="project" value="InterPro"/>
</dbReference>
<feature type="region of interest" description="Disordered" evidence="6">
    <location>
        <begin position="1"/>
        <end position="22"/>
    </location>
</feature>
<keyword evidence="2" id="KW-0479">Metal-binding</keyword>
<dbReference type="InterPro" id="IPR007219">
    <property type="entry name" value="XnlR_reg_dom"/>
</dbReference>
<dbReference type="GO" id="GO:0005634">
    <property type="term" value="C:nucleus"/>
    <property type="evidence" value="ECO:0007669"/>
    <property type="project" value="UniProtKB-SubCell"/>
</dbReference>
<dbReference type="Pfam" id="PF00172">
    <property type="entry name" value="Zn_clus"/>
    <property type="match status" value="1"/>
</dbReference>
<evidence type="ECO:0000256" key="4">
    <source>
        <dbReference type="ARBA" id="ARBA00023163"/>
    </source>
</evidence>
<feature type="compositionally biased region" description="Low complexity" evidence="6">
    <location>
        <begin position="1"/>
        <end position="17"/>
    </location>
</feature>
<dbReference type="SMART" id="SM00066">
    <property type="entry name" value="GAL4"/>
    <property type="match status" value="1"/>
</dbReference>
<gene>
    <name evidence="8" type="ORF">MVEN_01986000</name>
</gene>
<evidence type="ECO:0000256" key="2">
    <source>
        <dbReference type="ARBA" id="ARBA00022723"/>
    </source>
</evidence>
<evidence type="ECO:0000256" key="6">
    <source>
        <dbReference type="SAM" id="MobiDB-lite"/>
    </source>
</evidence>
<dbReference type="InterPro" id="IPR001138">
    <property type="entry name" value="Zn2Cys6_DnaBD"/>
</dbReference>
<sequence>MTQSFFTSSPTSHSPRSNLPRGKACMSCRRRKIKCDGRKPICSQCLRSPGTADDCEYPLEGRSRTQQLEETIKKLQSRIGELEATANDQSSILLHEPYDNGDASYMALEIPQYIDSWSPSIPVDISTSPSSRVTTPTSTSSSSTLVLEEPPANLTEQLVDGFLDNFTHVGFFLDPSSFRHSALLAFPFGHYDRPSPALLSAVYMWGSRLSQAPRHSVYNEDAFLVCTLQNIHQDLGGNHPHRVMHGIQAEILLSLYYLTLGRPVEGIYHSSAAVSLAISANLHLIKSSSQTTPPQPCFGVLETSFSPPAHALEEGERINAFWTAVIVNNYWVAAHGSPSAIPYHDTPIDTPWPHDLCDYVSSVSGFSSSYSTSSATPIPEYHQHLYDTLGSGSGGTVAKFLAGLSVDGFSGLAYHAKASILLERAITFSTRYSDHADAAAFNSLDVILEQFMLSIPLALELRGVESKRSLLVTQTLTHAAIIRLHAHRIHTSEVSRSKYMTAARAVVHIINSTNFSDWPQIDPILGILWTTVCEVFIGELSSMESFGVVGRLTQQHQDLTSCLETILSTMRLFASRSPLIGMLPFVPHCTIPTAHSEYFSKRVEGAYSTITMDSGSPPHSDSGLLPPPY</sequence>
<dbReference type="CDD" id="cd12148">
    <property type="entry name" value="fungal_TF_MHR"/>
    <property type="match status" value="1"/>
</dbReference>
<evidence type="ECO:0000256" key="3">
    <source>
        <dbReference type="ARBA" id="ARBA00023015"/>
    </source>
</evidence>
<feature type="compositionally biased region" description="Low complexity" evidence="6">
    <location>
        <begin position="126"/>
        <end position="144"/>
    </location>
</feature>
<dbReference type="InterPro" id="IPR050815">
    <property type="entry name" value="TF_fung"/>
</dbReference>
<dbReference type="PANTHER" id="PTHR47338:SF29">
    <property type="entry name" value="ZN(2)-C6 FUNGAL-TYPE DOMAIN-CONTAINING PROTEIN"/>
    <property type="match status" value="1"/>
</dbReference>
<dbReference type="PROSITE" id="PS50048">
    <property type="entry name" value="ZN2_CY6_FUNGAL_2"/>
    <property type="match status" value="1"/>
</dbReference>
<comment type="subcellular location">
    <subcellularLocation>
        <location evidence="1">Nucleus</location>
    </subcellularLocation>
</comment>
<dbReference type="GO" id="GO:0000981">
    <property type="term" value="F:DNA-binding transcription factor activity, RNA polymerase II-specific"/>
    <property type="evidence" value="ECO:0007669"/>
    <property type="project" value="InterPro"/>
</dbReference>
<dbReference type="PANTHER" id="PTHR47338">
    <property type="entry name" value="ZN(II)2CYS6 TRANSCRIPTION FACTOR (EUROFUNG)-RELATED"/>
    <property type="match status" value="1"/>
</dbReference>
<comment type="caution">
    <text evidence="8">The sequence shown here is derived from an EMBL/GenBank/DDBJ whole genome shotgun (WGS) entry which is preliminary data.</text>
</comment>
<evidence type="ECO:0000259" key="7">
    <source>
        <dbReference type="PROSITE" id="PS50048"/>
    </source>
</evidence>
<organism evidence="8 9">
    <name type="scientific">Mycena venus</name>
    <dbReference type="NCBI Taxonomy" id="2733690"/>
    <lineage>
        <taxon>Eukaryota</taxon>
        <taxon>Fungi</taxon>
        <taxon>Dikarya</taxon>
        <taxon>Basidiomycota</taxon>
        <taxon>Agaricomycotina</taxon>
        <taxon>Agaricomycetes</taxon>
        <taxon>Agaricomycetidae</taxon>
        <taxon>Agaricales</taxon>
        <taxon>Marasmiineae</taxon>
        <taxon>Mycenaceae</taxon>
        <taxon>Mycena</taxon>
    </lineage>
</organism>
<keyword evidence="5" id="KW-0539">Nucleus</keyword>
<keyword evidence="9" id="KW-1185">Reference proteome</keyword>
<dbReference type="AlphaFoldDB" id="A0A8H6XES3"/>
<dbReference type="Gene3D" id="4.10.240.10">
    <property type="entry name" value="Zn(2)-C6 fungal-type DNA-binding domain"/>
    <property type="match status" value="1"/>
</dbReference>
<feature type="region of interest" description="Disordered" evidence="6">
    <location>
        <begin position="126"/>
        <end position="146"/>
    </location>
</feature>
<dbReference type="Proteomes" id="UP000620124">
    <property type="component" value="Unassembled WGS sequence"/>
</dbReference>
<protein>
    <submittedName>
        <fullName evidence="8">Transcriptional activator protein acu-15</fullName>
    </submittedName>
</protein>
<dbReference type="EMBL" id="JACAZI010000020">
    <property type="protein sequence ID" value="KAF7339095.1"/>
    <property type="molecule type" value="Genomic_DNA"/>
</dbReference>
<evidence type="ECO:0000256" key="5">
    <source>
        <dbReference type="ARBA" id="ARBA00023242"/>
    </source>
</evidence>
<dbReference type="OrthoDB" id="2309723at2759"/>
<proteinExistence type="predicted"/>
<keyword evidence="3" id="KW-0805">Transcription regulation</keyword>
<dbReference type="SUPFAM" id="SSF57701">
    <property type="entry name" value="Zn2/Cys6 DNA-binding domain"/>
    <property type="match status" value="1"/>
</dbReference>
<feature type="compositionally biased region" description="Polar residues" evidence="6">
    <location>
        <begin position="610"/>
        <end position="619"/>
    </location>
</feature>
<evidence type="ECO:0000256" key="1">
    <source>
        <dbReference type="ARBA" id="ARBA00004123"/>
    </source>
</evidence>
<feature type="region of interest" description="Disordered" evidence="6">
    <location>
        <begin position="610"/>
        <end position="629"/>
    </location>
</feature>
<accession>A0A8H6XES3</accession>
<name>A0A8H6XES3_9AGAR</name>
<evidence type="ECO:0000313" key="8">
    <source>
        <dbReference type="EMBL" id="KAF7339095.1"/>
    </source>
</evidence>
<dbReference type="GO" id="GO:0003677">
    <property type="term" value="F:DNA binding"/>
    <property type="evidence" value="ECO:0007669"/>
    <property type="project" value="InterPro"/>
</dbReference>
<dbReference type="CDD" id="cd00067">
    <property type="entry name" value="GAL4"/>
    <property type="match status" value="1"/>
</dbReference>
<dbReference type="InterPro" id="IPR036864">
    <property type="entry name" value="Zn2-C6_fun-type_DNA-bd_sf"/>
</dbReference>
<dbReference type="GO" id="GO:0006351">
    <property type="term" value="P:DNA-templated transcription"/>
    <property type="evidence" value="ECO:0007669"/>
    <property type="project" value="InterPro"/>
</dbReference>